<evidence type="ECO:0000313" key="3">
    <source>
        <dbReference type="Proteomes" id="UP000034617"/>
    </source>
</evidence>
<dbReference type="Proteomes" id="UP000034617">
    <property type="component" value="Unassembled WGS sequence"/>
</dbReference>
<dbReference type="Pfam" id="PF03417">
    <property type="entry name" value="AAT"/>
    <property type="match status" value="1"/>
</dbReference>
<accession>A0A0G1GP65</accession>
<organism evidence="2 3">
    <name type="scientific">Candidatus Gottesmanbacteria bacterium GW2011_GWB1_44_11c</name>
    <dbReference type="NCBI Taxonomy" id="1618447"/>
    <lineage>
        <taxon>Bacteria</taxon>
        <taxon>Candidatus Gottesmaniibacteriota</taxon>
    </lineage>
</organism>
<feature type="domain" description="Peptidase C45 hydrolase" evidence="1">
    <location>
        <begin position="117"/>
        <end position="329"/>
    </location>
</feature>
<dbReference type="PANTHER" id="PTHR34180:SF1">
    <property type="entry name" value="BETA-ALANYL-DOPAMINE_CARCININE HYDROLASE"/>
    <property type="match status" value="1"/>
</dbReference>
<gene>
    <name evidence="2" type="ORF">UW22_C0044G0003</name>
</gene>
<dbReference type="AlphaFoldDB" id="A0A0G1GP65"/>
<dbReference type="PANTHER" id="PTHR34180">
    <property type="entry name" value="PEPTIDASE C45"/>
    <property type="match status" value="1"/>
</dbReference>
<proteinExistence type="predicted"/>
<protein>
    <recommendedName>
        <fullName evidence="1">Peptidase C45 hydrolase domain-containing protein</fullName>
    </recommendedName>
</protein>
<dbReference type="Gene3D" id="1.10.10.2120">
    <property type="match status" value="1"/>
</dbReference>
<comment type="caution">
    <text evidence="2">The sequence shown here is derived from an EMBL/GenBank/DDBJ whole genome shotgun (WGS) entry which is preliminary data.</text>
</comment>
<dbReference type="InterPro" id="IPR047801">
    <property type="entry name" value="Peptidase_C45"/>
</dbReference>
<evidence type="ECO:0000313" key="2">
    <source>
        <dbReference type="EMBL" id="KKT36108.1"/>
    </source>
</evidence>
<dbReference type="EMBL" id="LCHM01000044">
    <property type="protein sequence ID" value="KKT36108.1"/>
    <property type="molecule type" value="Genomic_DNA"/>
</dbReference>
<dbReference type="Gene3D" id="3.60.60.10">
    <property type="entry name" value="Penicillin V Acylase, Chain A"/>
    <property type="match status" value="1"/>
</dbReference>
<evidence type="ECO:0000259" key="1">
    <source>
        <dbReference type="Pfam" id="PF03417"/>
    </source>
</evidence>
<dbReference type="NCBIfam" id="NF040521">
    <property type="entry name" value="C45_proenzyme"/>
    <property type="match status" value="1"/>
</dbReference>
<dbReference type="InterPro" id="IPR047794">
    <property type="entry name" value="C45_proenzyme-like"/>
</dbReference>
<reference evidence="2 3" key="1">
    <citation type="journal article" date="2015" name="Nature">
        <title>rRNA introns, odd ribosomes, and small enigmatic genomes across a large radiation of phyla.</title>
        <authorList>
            <person name="Brown C.T."/>
            <person name="Hug L.A."/>
            <person name="Thomas B.C."/>
            <person name="Sharon I."/>
            <person name="Castelle C.J."/>
            <person name="Singh A."/>
            <person name="Wilkins M.J."/>
            <person name="Williams K.H."/>
            <person name="Banfield J.F."/>
        </authorList>
    </citation>
    <scope>NUCLEOTIDE SEQUENCE [LARGE SCALE GENOMIC DNA]</scope>
</reference>
<dbReference type="InterPro" id="IPR005079">
    <property type="entry name" value="Peptidase_C45_hydrolase"/>
</dbReference>
<name>A0A0G1GP65_9BACT</name>
<sequence length="338" mass="38469">MIRTFPYLEIKGTNYEVGRGIGEMFRGKIQETIEDRQKMIPHYQLYRTKSEKYAKAAQEQYPNLMDELRGMADGAQVPFIDLFFHNCPEAYDKELLVEWDRELAETEEHCTIAVSFNTNGALVGHNEDWGIESLDELYILKATVGNTTFLGLNYATSLAGTSAALNSWGLVQCINELYQETNIGVPKCFISRAILECKTLEEALGVIINTKRAAGYNHLLVQEDSVWDIEIAGHDIDIQKHEKMPFVHTNHCISKHMQEYQLFATKNSIARFQRATEIARNSMTFTDMKALLSDIKDPKYPICRENITIGSVIVEPKASTMYVCYGMPSTGTFMPYRL</sequence>